<dbReference type="InterPro" id="IPR032466">
    <property type="entry name" value="Metal_Hydrolase"/>
</dbReference>
<dbReference type="EMBL" id="JBHMAG010000003">
    <property type="protein sequence ID" value="MFB9750614.1"/>
    <property type="molecule type" value="Genomic_DNA"/>
</dbReference>
<dbReference type="PROSITE" id="PS51365">
    <property type="entry name" value="RENAL_DIPEPTIDASE_2"/>
    <property type="match status" value="1"/>
</dbReference>
<keyword evidence="2" id="KW-1185">Reference proteome</keyword>
<evidence type="ECO:0000313" key="2">
    <source>
        <dbReference type="Proteomes" id="UP001589619"/>
    </source>
</evidence>
<reference evidence="1 2" key="1">
    <citation type="submission" date="2024-09" db="EMBL/GenBank/DDBJ databases">
        <authorList>
            <person name="Sun Q."/>
            <person name="Mori K."/>
        </authorList>
    </citation>
    <scope>NUCLEOTIDE SEQUENCE [LARGE SCALE GENOMIC DNA]</scope>
    <source>
        <strain evidence="1 2">JCM 12520</strain>
    </source>
</reference>
<gene>
    <name evidence="1" type="ORF">ACFFNY_03430</name>
</gene>
<dbReference type="PANTHER" id="PTHR10443:SF12">
    <property type="entry name" value="DIPEPTIDASE"/>
    <property type="match status" value="1"/>
</dbReference>
<dbReference type="Gene3D" id="3.20.20.140">
    <property type="entry name" value="Metal-dependent hydrolases"/>
    <property type="match status" value="1"/>
</dbReference>
<dbReference type="PANTHER" id="PTHR10443">
    <property type="entry name" value="MICROSOMAL DIPEPTIDASE"/>
    <property type="match status" value="1"/>
</dbReference>
<sequence>MDIIDLHGDALYKLWRHGGRLSFADADELETNKRRLAAGGIRAQAFALFVPPEVKEEHKFQAVLDQLHYFHEKVLAVDPDMKPIACWDDFDRLQDGEIGAMLTLEGVDAIGTDEHKLALLYRLGVMSVGLTWNEANLAADGAMEPRNAGLTRWGRQVVAMNNRHRRLTDVSHLGERAFWETVELADYPIASHSNARAHCDHPRNLTDGQAAALFAKGATVHVVYNPPFTKSDRNATISDLIRHIDHFCSLGGVSYVGLGSDLDGIRSHIPGLEHAGLTQNLINELLKTFKEEEVRGFASANFLRCRPH</sequence>
<organism evidence="1 2">
    <name type="scientific">Paenibacillus hodogayensis</name>
    <dbReference type="NCBI Taxonomy" id="279208"/>
    <lineage>
        <taxon>Bacteria</taxon>
        <taxon>Bacillati</taxon>
        <taxon>Bacillota</taxon>
        <taxon>Bacilli</taxon>
        <taxon>Bacillales</taxon>
        <taxon>Paenibacillaceae</taxon>
        <taxon>Paenibacillus</taxon>
    </lineage>
</organism>
<dbReference type="Proteomes" id="UP001589619">
    <property type="component" value="Unassembled WGS sequence"/>
</dbReference>
<comment type="caution">
    <text evidence="1">The sequence shown here is derived from an EMBL/GenBank/DDBJ whole genome shotgun (WGS) entry which is preliminary data.</text>
</comment>
<name>A0ABV5VQR5_9BACL</name>
<dbReference type="Pfam" id="PF01244">
    <property type="entry name" value="Peptidase_M19"/>
    <property type="match status" value="1"/>
</dbReference>
<dbReference type="RefSeq" id="WP_344906672.1">
    <property type="nucleotide sequence ID" value="NZ_BAAAYO010000005.1"/>
</dbReference>
<protein>
    <submittedName>
        <fullName evidence="1">Dipeptidase</fullName>
    </submittedName>
</protein>
<accession>A0ABV5VQR5</accession>
<proteinExistence type="predicted"/>
<dbReference type="CDD" id="cd01301">
    <property type="entry name" value="rDP_like"/>
    <property type="match status" value="1"/>
</dbReference>
<evidence type="ECO:0000313" key="1">
    <source>
        <dbReference type="EMBL" id="MFB9750614.1"/>
    </source>
</evidence>
<dbReference type="SUPFAM" id="SSF51556">
    <property type="entry name" value="Metallo-dependent hydrolases"/>
    <property type="match status" value="1"/>
</dbReference>
<dbReference type="InterPro" id="IPR008257">
    <property type="entry name" value="Pept_M19"/>
</dbReference>